<evidence type="ECO:0000313" key="2">
    <source>
        <dbReference type="EMBL" id="EEV01012.1"/>
    </source>
</evidence>
<feature type="compositionally biased region" description="Polar residues" evidence="1">
    <location>
        <begin position="106"/>
        <end position="117"/>
    </location>
</feature>
<feature type="region of interest" description="Disordered" evidence="1">
    <location>
        <begin position="93"/>
        <end position="117"/>
    </location>
</feature>
<evidence type="ECO:0000256" key="1">
    <source>
        <dbReference type="SAM" id="MobiDB-lite"/>
    </source>
</evidence>
<comment type="caution">
    <text evidence="2">The sequence shown here is derived from an EMBL/GenBank/DDBJ whole genome shotgun (WGS) entry which is preliminary data.</text>
</comment>
<dbReference type="GeneID" id="61435372"/>
<evidence type="ECO:0000313" key="3">
    <source>
        <dbReference type="Proteomes" id="UP000004828"/>
    </source>
</evidence>
<proteinExistence type="predicted"/>
<dbReference type="HOGENOM" id="CLU_2083107_0_0_9"/>
<gene>
    <name evidence="2" type="ORF">ROSINTL182_07069</name>
</gene>
<sequence>MYTAKCRNSAIYRVPVGCQKRHIEVNPCEIHGNFHRKPNAMHRPVIYQSVKLLHRTAAYPAVPHDLSQNDEADRGLLRTGHHKRKFERICGMADFSSPRTPASPIRNHTTRNYGGKN</sequence>
<dbReference type="Proteomes" id="UP000004828">
    <property type="component" value="Unassembled WGS sequence"/>
</dbReference>
<dbReference type="RefSeq" id="WP_006857194.1">
    <property type="nucleotide sequence ID" value="NZ_LR027880.1"/>
</dbReference>
<organism evidence="2 3">
    <name type="scientific">Roseburia intestinalis L1-82</name>
    <dbReference type="NCBI Taxonomy" id="536231"/>
    <lineage>
        <taxon>Bacteria</taxon>
        <taxon>Bacillati</taxon>
        <taxon>Bacillota</taxon>
        <taxon>Clostridia</taxon>
        <taxon>Lachnospirales</taxon>
        <taxon>Lachnospiraceae</taxon>
        <taxon>Roseburia</taxon>
    </lineage>
</organism>
<reference evidence="2 3" key="1">
    <citation type="submission" date="2009-08" db="EMBL/GenBank/DDBJ databases">
        <authorList>
            <person name="Weinstock G."/>
            <person name="Sodergren E."/>
            <person name="Clifton S."/>
            <person name="Fulton L."/>
            <person name="Fulton B."/>
            <person name="Courtney L."/>
            <person name="Fronick C."/>
            <person name="Harrison M."/>
            <person name="Strong C."/>
            <person name="Farmer C."/>
            <person name="Delahaunty K."/>
            <person name="Markovic C."/>
            <person name="Hall O."/>
            <person name="Minx P."/>
            <person name="Tomlinson C."/>
            <person name="Mitreva M."/>
            <person name="Nelson J."/>
            <person name="Hou S."/>
            <person name="Wollam A."/>
            <person name="Pepin K.H."/>
            <person name="Johnson M."/>
            <person name="Bhonagiri V."/>
            <person name="Nash W.E."/>
            <person name="Warren W."/>
            <person name="Chinwalla A."/>
            <person name="Mardis E.R."/>
            <person name="Wilson R.K."/>
        </authorList>
    </citation>
    <scope>NUCLEOTIDE SEQUENCE [LARGE SCALE GENOMIC DNA]</scope>
    <source>
        <strain evidence="2 3">L1-82</strain>
    </source>
</reference>
<accession>C7GAY8</accession>
<dbReference type="EMBL" id="ABYJ02000096">
    <property type="protein sequence ID" value="EEV01012.1"/>
    <property type="molecule type" value="Genomic_DNA"/>
</dbReference>
<dbReference type="AlphaFoldDB" id="C7GAY8"/>
<protein>
    <submittedName>
        <fullName evidence="2">Uncharacterized protein</fullName>
    </submittedName>
</protein>
<name>C7GAY8_9FIRM</name>